<dbReference type="SFLD" id="SFLDF00111">
    <property type="entry name" value="L-fuconate_dehydratase"/>
    <property type="match status" value="1"/>
</dbReference>
<proteinExistence type="predicted"/>
<evidence type="ECO:0000256" key="3">
    <source>
        <dbReference type="ARBA" id="ARBA00013142"/>
    </source>
</evidence>
<dbReference type="AlphaFoldDB" id="A0A4R2IU64"/>
<evidence type="ECO:0000256" key="5">
    <source>
        <dbReference type="ARBA" id="ARBA00022842"/>
    </source>
</evidence>
<dbReference type="SFLD" id="SFLDG00179">
    <property type="entry name" value="mandelate_racemase"/>
    <property type="match status" value="1"/>
</dbReference>
<dbReference type="GO" id="GO:0009063">
    <property type="term" value="P:amino acid catabolic process"/>
    <property type="evidence" value="ECO:0007669"/>
    <property type="project" value="InterPro"/>
</dbReference>
<sequence>MPVITGMDVLDVRFPTSRELDGSDAMNPDPDYSAAYVVLHADEGPDGYGFAFTIGRGNDVQAAAIRALEFHVVGRSVPATAAELAALSRDLVGDSQLRWLGPEKGVAHMAIGAVVNAAWDLAARRADKPVWRFLADMTPEEIVGLIDFRYLSDAITPDEAYQILANAQDGKARRMETVLADGYRAYTTSPGWLGYSDDKLVRLSKQAVADGFDMIKLKVGGNLDDDIRRLRLARAAVGDEVRIAVDANQRWDTATAVEWMRALAPFGPYWIEEPTSPDDVLAHQAIARQIAPIKVATGEHVQNRVVFKQLLQAEAISVLQIDACRVGGVNENVAILLLAAKFGVPVCPHAGGVGLCELVRHLSMFDYVSVSGTQTDRAIEWVDHLHEHFADPAIVRGGRYLAPTRPGFSARMYDATLRRYRFPDGPEWTGAGS</sequence>
<dbReference type="PROSITE" id="PS00909">
    <property type="entry name" value="MR_MLE_2"/>
    <property type="match status" value="1"/>
</dbReference>
<dbReference type="PANTHER" id="PTHR13794">
    <property type="entry name" value="ENOLASE SUPERFAMILY, MANDELATE RACEMASE"/>
    <property type="match status" value="1"/>
</dbReference>
<dbReference type="OrthoDB" id="5241672at2"/>
<dbReference type="Gene3D" id="3.30.390.10">
    <property type="entry name" value="Enolase-like, N-terminal domain"/>
    <property type="match status" value="1"/>
</dbReference>
<dbReference type="RefSeq" id="WP_132125211.1">
    <property type="nucleotide sequence ID" value="NZ_SLWS01000015.1"/>
</dbReference>
<dbReference type="InterPro" id="IPR034610">
    <property type="entry name" value="L-fuconate_dehydratase"/>
</dbReference>
<dbReference type="SUPFAM" id="SSF54826">
    <property type="entry name" value="Enolase N-terminal domain-like"/>
    <property type="match status" value="1"/>
</dbReference>
<evidence type="ECO:0000256" key="2">
    <source>
        <dbReference type="ARBA" id="ARBA00001946"/>
    </source>
</evidence>
<dbReference type="EC" id="4.2.1.68" evidence="3"/>
<keyword evidence="9" id="KW-1185">Reference proteome</keyword>
<accession>A0A4R2IU64</accession>
<evidence type="ECO:0000256" key="6">
    <source>
        <dbReference type="ARBA" id="ARBA00023239"/>
    </source>
</evidence>
<evidence type="ECO:0000256" key="1">
    <source>
        <dbReference type="ARBA" id="ARBA00001737"/>
    </source>
</evidence>
<comment type="caution">
    <text evidence="8">The sequence shown here is derived from an EMBL/GenBank/DDBJ whole genome shotgun (WGS) entry which is preliminary data.</text>
</comment>
<dbReference type="GO" id="GO:0016052">
    <property type="term" value="P:carbohydrate catabolic process"/>
    <property type="evidence" value="ECO:0007669"/>
    <property type="project" value="InterPro"/>
</dbReference>
<organism evidence="8 9">
    <name type="scientific">Actinocrispum wychmicini</name>
    <dbReference type="NCBI Taxonomy" id="1213861"/>
    <lineage>
        <taxon>Bacteria</taxon>
        <taxon>Bacillati</taxon>
        <taxon>Actinomycetota</taxon>
        <taxon>Actinomycetes</taxon>
        <taxon>Pseudonocardiales</taxon>
        <taxon>Pseudonocardiaceae</taxon>
        <taxon>Actinocrispum</taxon>
    </lineage>
</organism>
<protein>
    <recommendedName>
        <fullName evidence="3">L-fuconate dehydratase</fullName>
        <ecNumber evidence="3">4.2.1.68</ecNumber>
    </recommendedName>
</protein>
<dbReference type="InterPro" id="IPR018110">
    <property type="entry name" value="Mandel_Rmase/mucon_lact_enz_CS"/>
</dbReference>
<keyword evidence="5" id="KW-0460">Magnesium</keyword>
<dbReference type="Pfam" id="PF02746">
    <property type="entry name" value="MR_MLE_N"/>
    <property type="match status" value="1"/>
</dbReference>
<dbReference type="InterPro" id="IPR013341">
    <property type="entry name" value="Mandelate_racemase_N_dom"/>
</dbReference>
<dbReference type="InterPro" id="IPR036849">
    <property type="entry name" value="Enolase-like_C_sf"/>
</dbReference>
<comment type="cofactor">
    <cofactor evidence="2">
        <name>Mg(2+)</name>
        <dbReference type="ChEBI" id="CHEBI:18420"/>
    </cofactor>
</comment>
<dbReference type="Pfam" id="PF13378">
    <property type="entry name" value="MR_MLE_C"/>
    <property type="match status" value="1"/>
</dbReference>
<keyword evidence="6" id="KW-0456">Lyase</keyword>
<reference evidence="8 9" key="1">
    <citation type="submission" date="2019-03" db="EMBL/GenBank/DDBJ databases">
        <title>Genomic Encyclopedia of Type Strains, Phase IV (KMG-IV): sequencing the most valuable type-strain genomes for metagenomic binning, comparative biology and taxonomic classification.</title>
        <authorList>
            <person name="Goeker M."/>
        </authorList>
    </citation>
    <scope>NUCLEOTIDE SEQUENCE [LARGE SCALE GENOMIC DNA]</scope>
    <source>
        <strain evidence="8 9">DSM 45934</strain>
    </source>
</reference>
<dbReference type="Gene3D" id="3.20.20.120">
    <property type="entry name" value="Enolase-like C-terminal domain"/>
    <property type="match status" value="1"/>
</dbReference>
<keyword evidence="4" id="KW-0479">Metal-binding</keyword>
<dbReference type="PANTHER" id="PTHR13794:SF58">
    <property type="entry name" value="MITOCHONDRIAL ENOLASE SUPERFAMILY MEMBER 1"/>
    <property type="match status" value="1"/>
</dbReference>
<dbReference type="GO" id="GO:0000287">
    <property type="term" value="F:magnesium ion binding"/>
    <property type="evidence" value="ECO:0007669"/>
    <property type="project" value="TreeGrafter"/>
</dbReference>
<dbReference type="SUPFAM" id="SSF51604">
    <property type="entry name" value="Enolase C-terminal domain-like"/>
    <property type="match status" value="1"/>
</dbReference>
<dbReference type="Proteomes" id="UP000295680">
    <property type="component" value="Unassembled WGS sequence"/>
</dbReference>
<evidence type="ECO:0000256" key="4">
    <source>
        <dbReference type="ARBA" id="ARBA00022723"/>
    </source>
</evidence>
<dbReference type="InterPro" id="IPR029065">
    <property type="entry name" value="Enolase_C-like"/>
</dbReference>
<dbReference type="FunFam" id="3.20.20.120:FF:000007">
    <property type="entry name" value="Mitochondrial enolase superfamily member 1"/>
    <property type="match status" value="1"/>
</dbReference>
<evidence type="ECO:0000259" key="7">
    <source>
        <dbReference type="SMART" id="SM00922"/>
    </source>
</evidence>
<gene>
    <name evidence="8" type="ORF">EV192_11575</name>
</gene>
<name>A0A4R2IU64_9PSEU</name>
<dbReference type="SFLD" id="SFLDS00001">
    <property type="entry name" value="Enolase"/>
    <property type="match status" value="1"/>
</dbReference>
<dbReference type="InterPro" id="IPR046945">
    <property type="entry name" value="RHMD-like"/>
</dbReference>
<dbReference type="GO" id="GO:0050023">
    <property type="term" value="F:L-fuconate dehydratase activity"/>
    <property type="evidence" value="ECO:0007669"/>
    <property type="project" value="UniProtKB-EC"/>
</dbReference>
<evidence type="ECO:0000313" key="8">
    <source>
        <dbReference type="EMBL" id="TCO48854.1"/>
    </source>
</evidence>
<comment type="catalytic activity">
    <reaction evidence="1">
        <text>L-fuconate = 2-dehydro-3-deoxy-L-fuconate + H2O</text>
        <dbReference type="Rhea" id="RHEA:22772"/>
        <dbReference type="ChEBI" id="CHEBI:15377"/>
        <dbReference type="ChEBI" id="CHEBI:21291"/>
        <dbReference type="ChEBI" id="CHEBI:37448"/>
        <dbReference type="EC" id="4.2.1.68"/>
    </reaction>
</comment>
<dbReference type="SMART" id="SM00922">
    <property type="entry name" value="MR_MLE"/>
    <property type="match status" value="1"/>
</dbReference>
<evidence type="ECO:0000313" key="9">
    <source>
        <dbReference type="Proteomes" id="UP000295680"/>
    </source>
</evidence>
<dbReference type="InterPro" id="IPR013342">
    <property type="entry name" value="Mandelate_racemase_C"/>
</dbReference>
<dbReference type="EMBL" id="SLWS01000015">
    <property type="protein sequence ID" value="TCO48854.1"/>
    <property type="molecule type" value="Genomic_DNA"/>
</dbReference>
<dbReference type="InterPro" id="IPR029017">
    <property type="entry name" value="Enolase-like_N"/>
</dbReference>
<feature type="domain" description="Mandelate racemase/muconate lactonizing enzyme C-terminal" evidence="7">
    <location>
        <begin position="197"/>
        <end position="293"/>
    </location>
</feature>